<dbReference type="eggNOG" id="COG2199">
    <property type="taxonomic scope" value="Bacteria"/>
</dbReference>
<dbReference type="InterPro" id="IPR043128">
    <property type="entry name" value="Rev_trsase/Diguanyl_cyclase"/>
</dbReference>
<dbReference type="SMART" id="SM00267">
    <property type="entry name" value="GGDEF"/>
    <property type="match status" value="1"/>
</dbReference>
<evidence type="ECO:0000313" key="6">
    <source>
        <dbReference type="EMBL" id="ADL24975.1"/>
    </source>
</evidence>
<dbReference type="CDD" id="cd00156">
    <property type="entry name" value="REC"/>
    <property type="match status" value="1"/>
</dbReference>
<dbReference type="SUPFAM" id="SSF55073">
    <property type="entry name" value="Nucleotide cyclase"/>
    <property type="match status" value="1"/>
</dbReference>
<dbReference type="InterPro" id="IPR011006">
    <property type="entry name" value="CheY-like_superfamily"/>
</dbReference>
<name>C9RKL7_FIBSS</name>
<dbReference type="Gene3D" id="3.40.50.2300">
    <property type="match status" value="1"/>
</dbReference>
<dbReference type="CDD" id="cd01948">
    <property type="entry name" value="EAL"/>
    <property type="match status" value="1"/>
</dbReference>
<dbReference type="Gene3D" id="3.30.70.270">
    <property type="match status" value="1"/>
</dbReference>
<dbReference type="STRING" id="59374.FSU_0748"/>
<dbReference type="GO" id="GO:0071111">
    <property type="term" value="F:cyclic-guanylate-specific phosphodiesterase activity"/>
    <property type="evidence" value="ECO:0007669"/>
    <property type="project" value="InterPro"/>
</dbReference>
<dbReference type="Pfam" id="PF00072">
    <property type="entry name" value="Response_reg"/>
    <property type="match status" value="1"/>
</dbReference>
<dbReference type="Pfam" id="PF00990">
    <property type="entry name" value="GGDEF"/>
    <property type="match status" value="1"/>
</dbReference>
<dbReference type="PANTHER" id="PTHR33121:SF79">
    <property type="entry name" value="CYCLIC DI-GMP PHOSPHODIESTERASE PDED-RELATED"/>
    <property type="match status" value="1"/>
</dbReference>
<gene>
    <name evidence="5" type="ordered locus">Fisuc_0333</name>
    <name evidence="6" type="ordered locus">FSU_0748</name>
</gene>
<dbReference type="GO" id="GO:0000160">
    <property type="term" value="P:phosphorelay signal transduction system"/>
    <property type="evidence" value="ECO:0007669"/>
    <property type="project" value="InterPro"/>
</dbReference>
<dbReference type="eggNOG" id="COG3437">
    <property type="taxonomic scope" value="Bacteria"/>
</dbReference>
<feature type="domain" description="GGDEF" evidence="4">
    <location>
        <begin position="284"/>
        <end position="407"/>
    </location>
</feature>
<sequence>MSDAGEKKIPEGIRNELEHSEVPLAVYRFVDGHIQTILVSDGLVRWQAPGSTREDLLKFLDTDMYRDVHREDIVFVATKAKEFAKSKDGRYEVVYRQKLYGKDEYRTLHAQGYHRVLDDGSECAIVVYDDVTSAFDTCKNFRNEFDNSLIEFLNNDSVEPFVIVDAKTHEIYMLSASVDKVWTPVKAFDSGITFEEYFFDPNEVQLITLEEVLEKGEVLVPNSRTGGDLILKASLIKWHGKDAIFHRISERTDRYFDTLTGLPNMEYCRMRGESYVTDIRIAGGTPSVAFFDIVGMKLYNNANGYDKGNEFLLNFAAALKKVFPNNLICRLANDHFTVVADMKNIEDKLCEVRKYVKSVVSKISMDVNIGISKIDEFETMVDANEKAKIACKVQKSSSDSFVRYYDEDLRKALVLQNYVVNHIDEAIKNGYIKVYYQPVVRTITETFCGMEALARWVDPQYGFLNPAVFIGALEESRQIHKLDSHVINIVCKEMRAELDAGKPIVPVSFNLSRLDFIGCDIFDVVERALEKYSIDREYIRVEITESIMASDSYVRSEIQRFRLVGYEVWMDDFGSGYSSLNTLKDYKFDELKIDMAFLSNFNDASRTIISSTVRMAKNLGLKTLAEGVETKEQMDFLKGIGCEKVQGYYYGKPQPLKDTMKHMESIGMAVEDHNARVVYSKLGSLDYLVDSPKGILSYKDGLFKFLFVNKQFEEQISSLGFAHIEDVEKAINDPKDPAYYTLHEAEKAAYTGPREITYAARGSYVFLSGCLIADIEGNHIYDMSLRNTHVSAFDISSSSSKITSLPTDAKTILLADMNPQNRAFLESVLRSNYNLLLAEDGEQVLNFLLEYGNHISLALIAADLPKIDGFKIIQKFRGEKRECQIPFIVMTDNMELAKEGMRLGAYQFIHTPITSRDQVKSKIDGAIKNTEVLHQLALNYMEYVPGGVILLEAVSGDILYVNGRALEIFDCDNVDDFRSLAGNKFEGAVLPEDYAAVDETLETLFRSRSALPSQTTYRVRTKKGFVKRIYHVGRYFRDTPYGRILSVFVSEDDMALKNYFGRKNAFKLFMASGEATHTKSYEPGYKGYLFWNLTRNSPVIRMDGISYIPKELTGKYTYDAHFDYLVELMSKDSVNIQKTSSYTREKLILAYANKRAVPSLNLNYNLKNGWFSIKSTFDMMADPDTGDVILKLQNENDTDVEAYKELTDAVVMNLYDQIIYLDGNTDRLLSLSCLEGKPMYVQRTISDSMDNLCKLFQMPVCTAEKFMEIAKMRSASGETYGRTLTLDDGHVKFVRAKPLYNGSDKYIITVSDITHAKKEFQ</sequence>
<dbReference type="PROSITE" id="PS50887">
    <property type="entry name" value="GGDEF"/>
    <property type="match status" value="1"/>
</dbReference>
<dbReference type="SMART" id="SM00052">
    <property type="entry name" value="EAL"/>
    <property type="match status" value="1"/>
</dbReference>
<dbReference type="RefSeq" id="WP_012820175.1">
    <property type="nucleotide sequence ID" value="NC_013410.1"/>
</dbReference>
<dbReference type="HOGENOM" id="CLU_259828_0_0_0"/>
<dbReference type="SUPFAM" id="SSF52172">
    <property type="entry name" value="CheY-like"/>
    <property type="match status" value="1"/>
</dbReference>
<dbReference type="PATRIC" id="fig|59374.8.peg.723"/>
<dbReference type="PROSITE" id="PS50883">
    <property type="entry name" value="EAL"/>
    <property type="match status" value="1"/>
</dbReference>
<comment type="caution">
    <text evidence="1">Lacks conserved residue(s) required for the propagation of feature annotation.</text>
</comment>
<evidence type="ECO:0000256" key="1">
    <source>
        <dbReference type="PROSITE-ProRule" id="PRU00169"/>
    </source>
</evidence>
<dbReference type="Pfam" id="PF00563">
    <property type="entry name" value="EAL"/>
    <property type="match status" value="1"/>
</dbReference>
<dbReference type="SUPFAM" id="SSF55785">
    <property type="entry name" value="PYP-like sensor domain (PAS domain)"/>
    <property type="match status" value="1"/>
</dbReference>
<dbReference type="InterPro" id="IPR001633">
    <property type="entry name" value="EAL_dom"/>
</dbReference>
<organism evidence="6 7">
    <name type="scientific">Fibrobacter succinogenes (strain ATCC 19169 / S85)</name>
    <dbReference type="NCBI Taxonomy" id="59374"/>
    <lineage>
        <taxon>Bacteria</taxon>
        <taxon>Pseudomonadati</taxon>
        <taxon>Fibrobacterota</taxon>
        <taxon>Fibrobacteria</taxon>
        <taxon>Fibrobacterales</taxon>
        <taxon>Fibrobacteraceae</taxon>
        <taxon>Fibrobacter</taxon>
    </lineage>
</organism>
<dbReference type="EMBL" id="CP002158">
    <property type="protein sequence ID" value="ADL24975.1"/>
    <property type="molecule type" value="Genomic_DNA"/>
</dbReference>
<dbReference type="Proteomes" id="UP000001497">
    <property type="component" value="Chromosome"/>
</dbReference>
<dbReference type="InterPro" id="IPR050706">
    <property type="entry name" value="Cyclic-di-GMP_PDE-like"/>
</dbReference>
<dbReference type="InterPro" id="IPR029787">
    <property type="entry name" value="Nucleotide_cyclase"/>
</dbReference>
<evidence type="ECO:0000313" key="5">
    <source>
        <dbReference type="EMBL" id="ACX73945.1"/>
    </source>
</evidence>
<dbReference type="OrthoDB" id="9805474at2"/>
<dbReference type="SUPFAM" id="SSF141868">
    <property type="entry name" value="EAL domain-like"/>
    <property type="match status" value="1"/>
</dbReference>
<evidence type="ECO:0000259" key="4">
    <source>
        <dbReference type="PROSITE" id="PS50887"/>
    </source>
</evidence>
<reference evidence="5 8" key="1">
    <citation type="submission" date="2009-10" db="EMBL/GenBank/DDBJ databases">
        <title>Complete sequence of Fibrobacter succinogenes subsp. succinogenes S85.</title>
        <authorList>
            <consortium name="US DOE Joint Genome Institute"/>
            <person name="Lucas S."/>
            <person name="Copeland A."/>
            <person name="Lapidus A."/>
            <person name="Glavina del Rio T."/>
            <person name="Tice H."/>
            <person name="Bruce D."/>
            <person name="Goodwin L."/>
            <person name="Pitluck S."/>
            <person name="Chertkov O."/>
            <person name="Detter J.C."/>
            <person name="Han C."/>
            <person name="Tapia R."/>
            <person name="Larimer F."/>
            <person name="Land M."/>
            <person name="Hauser L."/>
            <person name="Kyrpides N."/>
            <person name="Mikhailova N."/>
            <person name="Weimer P.J."/>
            <person name="Stevenson D.M."/>
            <person name="Boyum J."/>
            <person name="Brumm P.I."/>
            <person name="Mead D."/>
        </authorList>
    </citation>
    <scope>NUCLEOTIDE SEQUENCE [LARGE SCALE GENOMIC DNA]</scope>
    <source>
        <strain evidence="8">ATCC 19169 / S85</strain>
        <strain evidence="5">S85</strain>
    </source>
</reference>
<dbReference type="KEGG" id="fsu:Fisuc_0333"/>
<dbReference type="InterPro" id="IPR000014">
    <property type="entry name" value="PAS"/>
</dbReference>
<dbReference type="eggNOG" id="COG2200">
    <property type="taxonomic scope" value="Bacteria"/>
</dbReference>
<evidence type="ECO:0000313" key="8">
    <source>
        <dbReference type="Proteomes" id="UP000001497"/>
    </source>
</evidence>
<reference evidence="6" key="3">
    <citation type="submission" date="2010-08" db="EMBL/GenBank/DDBJ databases">
        <authorList>
            <person name="Durkin A.S."/>
            <person name="Nelson K.E."/>
            <person name="Morrison M."/>
            <person name="Forsberg C.W."/>
            <person name="Wilson D.B."/>
            <person name="Russell J.B."/>
            <person name="Cann I.K.O."/>
            <person name="Mackie R.I."/>
            <person name="White B.A."/>
        </authorList>
    </citation>
    <scope>NUCLEOTIDE SEQUENCE</scope>
    <source>
        <strain evidence="6">S85</strain>
    </source>
</reference>
<accession>C9RKL7</accession>
<dbReference type="InterPro" id="IPR001789">
    <property type="entry name" value="Sig_transdc_resp-reg_receiver"/>
</dbReference>
<keyword evidence="8" id="KW-1185">Reference proteome</keyword>
<reference evidence="7" key="2">
    <citation type="submission" date="2010-08" db="EMBL/GenBank/DDBJ databases">
        <title>Complete sequence of Fibrobacter succinogenes subsp. succinogenes S85.</title>
        <authorList>
            <person name="Durkin A.S."/>
            <person name="Nelson K.E."/>
            <person name="Morrison M."/>
            <person name="Forsberg C.W."/>
            <person name="Wilson D.B."/>
            <person name="Russell J.B."/>
            <person name="Cann I.K.O."/>
            <person name="Mackie R.I."/>
            <person name="White B.A."/>
        </authorList>
    </citation>
    <scope>NUCLEOTIDE SEQUENCE [LARGE SCALE GENOMIC DNA]</scope>
    <source>
        <strain evidence="7">ATCC 19169 / S85</strain>
    </source>
</reference>
<dbReference type="EMBL" id="CP001792">
    <property type="protein sequence ID" value="ACX73945.1"/>
    <property type="molecule type" value="Genomic_DNA"/>
</dbReference>
<feature type="domain" description="EAL" evidence="3">
    <location>
        <begin position="416"/>
        <end position="667"/>
    </location>
</feature>
<feature type="domain" description="Response regulatory" evidence="2">
    <location>
        <begin position="811"/>
        <end position="926"/>
    </location>
</feature>
<dbReference type="Proteomes" id="UP000000517">
    <property type="component" value="Chromosome"/>
</dbReference>
<dbReference type="Gene3D" id="3.30.450.20">
    <property type="entry name" value="PAS domain"/>
    <property type="match status" value="1"/>
</dbReference>
<dbReference type="SMART" id="SM00448">
    <property type="entry name" value="REC"/>
    <property type="match status" value="1"/>
</dbReference>
<evidence type="ECO:0000259" key="3">
    <source>
        <dbReference type="PROSITE" id="PS50883"/>
    </source>
</evidence>
<dbReference type="PROSITE" id="PS50110">
    <property type="entry name" value="RESPONSE_REGULATORY"/>
    <property type="match status" value="1"/>
</dbReference>
<protein>
    <submittedName>
        <fullName evidence="5 6">Response regulator</fullName>
    </submittedName>
</protein>
<dbReference type="CDD" id="cd00130">
    <property type="entry name" value="PAS"/>
    <property type="match status" value="1"/>
</dbReference>
<dbReference type="PANTHER" id="PTHR33121">
    <property type="entry name" value="CYCLIC DI-GMP PHOSPHODIESTERASE PDEF"/>
    <property type="match status" value="1"/>
</dbReference>
<evidence type="ECO:0000313" key="7">
    <source>
        <dbReference type="Proteomes" id="UP000000517"/>
    </source>
</evidence>
<dbReference type="InterPro" id="IPR000160">
    <property type="entry name" value="GGDEF_dom"/>
</dbReference>
<dbReference type="InterPro" id="IPR035965">
    <property type="entry name" value="PAS-like_dom_sf"/>
</dbReference>
<proteinExistence type="predicted"/>
<dbReference type="KEGG" id="fsc:FSU_0748"/>
<evidence type="ECO:0000259" key="2">
    <source>
        <dbReference type="PROSITE" id="PS50110"/>
    </source>
</evidence>
<dbReference type="InterPro" id="IPR035919">
    <property type="entry name" value="EAL_sf"/>
</dbReference>
<dbReference type="Gene3D" id="3.20.20.450">
    <property type="entry name" value="EAL domain"/>
    <property type="match status" value="1"/>
</dbReference>